<feature type="region of interest" description="Disordered" evidence="1">
    <location>
        <begin position="1"/>
        <end position="22"/>
    </location>
</feature>
<evidence type="ECO:0000313" key="2">
    <source>
        <dbReference type="EMBL" id="ANJ26406.1"/>
    </source>
</evidence>
<accession>A0A191WDR1</accession>
<gene>
    <name evidence="2" type="ORF">ATC03_06405</name>
</gene>
<organism evidence="2 3">
    <name type="scientific">Agromyces aureus</name>
    <dbReference type="NCBI Taxonomy" id="453304"/>
    <lineage>
        <taxon>Bacteria</taxon>
        <taxon>Bacillati</taxon>
        <taxon>Actinomycetota</taxon>
        <taxon>Actinomycetes</taxon>
        <taxon>Micrococcales</taxon>
        <taxon>Microbacteriaceae</taxon>
        <taxon>Agromyces</taxon>
    </lineage>
</organism>
<evidence type="ECO:0000313" key="3">
    <source>
        <dbReference type="Proteomes" id="UP000078437"/>
    </source>
</evidence>
<dbReference type="Proteomes" id="UP000078437">
    <property type="component" value="Chromosome"/>
</dbReference>
<proteinExistence type="predicted"/>
<reference evidence="3" key="2">
    <citation type="submission" date="2016-01" db="EMBL/GenBank/DDBJ databases">
        <title>Complete genome sequence of Agromyces aureus AR33T and comparison with related organisms.</title>
        <authorList>
            <person name="Corretto E."/>
            <person name="Antonielli L."/>
            <person name="Sessitsch A."/>
            <person name="Brader G."/>
        </authorList>
    </citation>
    <scope>NUCLEOTIDE SEQUENCE [LARGE SCALE GENOMIC DNA]</scope>
    <source>
        <strain evidence="3">AR33</strain>
    </source>
</reference>
<evidence type="ECO:0000256" key="1">
    <source>
        <dbReference type="SAM" id="MobiDB-lite"/>
    </source>
</evidence>
<keyword evidence="3" id="KW-1185">Reference proteome</keyword>
<protein>
    <submittedName>
        <fullName evidence="2">Uncharacterized protein</fullName>
    </submittedName>
</protein>
<dbReference type="OrthoDB" id="5007282at2"/>
<dbReference type="KEGG" id="agy:ATC03_06405"/>
<dbReference type="RefSeq" id="WP_067874543.1">
    <property type="nucleotide sequence ID" value="NZ_CP013979.1"/>
</dbReference>
<reference evidence="2 3" key="1">
    <citation type="journal article" date="2016" name="Int. J. Syst. Evol. Microbiol.">
        <title>Agromyces aureus sp. nov., isolated from the rhizosphere of Salix caprea L. grown in a heavy-metal-contaminated soil.</title>
        <authorList>
            <person name="Corretto E."/>
            <person name="Antonielli L."/>
            <person name="Sessitsch A."/>
            <person name="Compant S."/>
            <person name="Gorfer M."/>
            <person name="Kuffner M."/>
            <person name="Brader G."/>
        </authorList>
    </citation>
    <scope>NUCLEOTIDE SEQUENCE [LARGE SCALE GENOMIC DNA]</scope>
    <source>
        <strain evidence="2 3">AR33</strain>
    </source>
</reference>
<dbReference type="EMBL" id="CP013979">
    <property type="protein sequence ID" value="ANJ26406.1"/>
    <property type="molecule type" value="Genomic_DNA"/>
</dbReference>
<sequence>MYHRITTPAPERTSARPSAALPPIGLPPIGTWWTLLDRGLQREILANPTAPLRPFVVRRVFELCGLGIDGPPVHGLLLGANERAYIAGWAHAVDWT</sequence>
<dbReference type="AlphaFoldDB" id="A0A191WDR1"/>
<name>A0A191WDR1_9MICO</name>